<dbReference type="Pfam" id="PF23232">
    <property type="entry name" value="AAA_lid_13"/>
    <property type="match status" value="1"/>
</dbReference>
<dbReference type="SUPFAM" id="SSF52540">
    <property type="entry name" value="P-loop containing nucleoside triphosphate hydrolases"/>
    <property type="match status" value="1"/>
</dbReference>
<dbReference type="HOGENOM" id="CLU_004471_4_7_1"/>
<dbReference type="GO" id="GO:0016887">
    <property type="term" value="F:ATP hydrolysis activity"/>
    <property type="evidence" value="ECO:0007669"/>
    <property type="project" value="InterPro"/>
</dbReference>
<feature type="domain" description="AAA+ ATPase" evidence="2">
    <location>
        <begin position="698"/>
        <end position="825"/>
    </location>
</feature>
<dbReference type="EMBL" id="KI912109">
    <property type="protein sequence ID" value="ETS86249.1"/>
    <property type="molecule type" value="Genomic_DNA"/>
</dbReference>
<organism evidence="3 4">
    <name type="scientific">Pestalotiopsis fici (strain W106-1 / CGMCC3.15140)</name>
    <dbReference type="NCBI Taxonomy" id="1229662"/>
    <lineage>
        <taxon>Eukaryota</taxon>
        <taxon>Fungi</taxon>
        <taxon>Dikarya</taxon>
        <taxon>Ascomycota</taxon>
        <taxon>Pezizomycotina</taxon>
        <taxon>Sordariomycetes</taxon>
        <taxon>Xylariomycetidae</taxon>
        <taxon>Amphisphaeriales</taxon>
        <taxon>Sporocadaceae</taxon>
        <taxon>Pestalotiopsis</taxon>
    </lineage>
</organism>
<name>W3XJQ9_PESFW</name>
<feature type="region of interest" description="Disordered" evidence="1">
    <location>
        <begin position="85"/>
        <end position="123"/>
    </location>
</feature>
<dbReference type="eggNOG" id="KOG0742">
    <property type="taxonomic scope" value="Eukaryota"/>
</dbReference>
<dbReference type="GeneID" id="19265090"/>
<sequence length="940" mass="106514">MDSSDDYPFGYSGSGYHYGRPHPPPPPQPVRQQPTIIPVPTLPTQPALRPLSSVNDPAPTPSTISKDETASDSVHKFYALAKKVDSAPTSKTDGAASTPGEQGNNLVERTGSPVASVSSNDSYDYGRGYANNTYTGYNGGQVIPEIPQGANPFAPSSLNPFAPPGGNFFAPSGRYFDSDGRPRVVDQNVGPASALSSNNRYPVTNQPQGIDESRRQYPRVTNDPVVVEELLDRLQELETENNQLRRGKKLKKPKINVQVFHTLVHHNQPDHRQFAMGMHAMKNNTLETYLSQPHFEVYNGTAILKGEFRVLDPQGYVEKKGDISFVIQKRYYMEHQRSEVDEAIRNNEAIPKPSPKSEELQLVSPEMIQAVGAFFDQDPTFRKEFPSINERKRMGSPFIWWYHYRNTLDASQLQPRQRQLVMELTSWIDSTYGLLYDEIDSQFRKGLVSPSNFQYLIRPGSVLVSNHGNLPQGYLAKSHPVPATPQAGDEHRALISSWRIPACSLRYNGELVWSDEDLEIELNVEDGDMEMAITGLDLIPLEYSSNEVRQLLESRGKQAFWCSQKGHLVSYKARSDDKKSIGQRFMIDFHTYKELHPEAKLFQNLDKLMTKKNKPYSPNNGVPESLDVYVFPSEIPGFNFRTKKWTTLEVDLIQEINWNDEAFGSLVADDDTKEMIQALVTNQLTTQKGTDLIESKGNGLILLLHGPPGTGKTYTAESVAEIARKPLYPVTCGDIGTEPEAVEKYLDSVFHLGKIWDCVVLLDEAEVFLEQRTLNDLKRNALVSVFLRTLEYYEGILILTTNRVGTFDEAFKSRISLALRYEKLTQVQRKQVWWNFIRRLEDLGEQDSVDLEDLKLHIDELAVYPMNGRQIRNSISTARQLALYKNTRMTFAHLQRSIILANKFEQYLAEVREGDPPESLETARAGRRMDEFFARTDFIR</sequence>
<dbReference type="Pfam" id="PF00004">
    <property type="entry name" value="AAA"/>
    <property type="match status" value="1"/>
</dbReference>
<dbReference type="SMART" id="SM00382">
    <property type="entry name" value="AAA"/>
    <property type="match status" value="1"/>
</dbReference>
<dbReference type="InterPro" id="IPR003959">
    <property type="entry name" value="ATPase_AAA_core"/>
</dbReference>
<dbReference type="InterPro" id="IPR003593">
    <property type="entry name" value="AAA+_ATPase"/>
</dbReference>
<accession>W3XJQ9</accession>
<dbReference type="Gene3D" id="3.40.50.300">
    <property type="entry name" value="P-loop containing nucleotide triphosphate hydrolases"/>
    <property type="match status" value="1"/>
</dbReference>
<dbReference type="Proteomes" id="UP000030651">
    <property type="component" value="Unassembled WGS sequence"/>
</dbReference>
<evidence type="ECO:0000256" key="1">
    <source>
        <dbReference type="SAM" id="MobiDB-lite"/>
    </source>
</evidence>
<dbReference type="GO" id="GO:0005524">
    <property type="term" value="F:ATP binding"/>
    <property type="evidence" value="ECO:0007669"/>
    <property type="project" value="InterPro"/>
</dbReference>
<feature type="region of interest" description="Disordered" evidence="1">
    <location>
        <begin position="1"/>
        <end position="69"/>
    </location>
</feature>
<protein>
    <recommendedName>
        <fullName evidence="2">AAA+ ATPase domain-containing protein</fullName>
    </recommendedName>
</protein>
<feature type="compositionally biased region" description="Low complexity" evidence="1">
    <location>
        <begin position="30"/>
        <end position="39"/>
    </location>
</feature>
<feature type="compositionally biased region" description="Polar residues" evidence="1">
    <location>
        <begin position="194"/>
        <end position="208"/>
    </location>
</feature>
<keyword evidence="4" id="KW-1185">Reference proteome</keyword>
<dbReference type="PANTHER" id="PTHR46411:SF2">
    <property type="entry name" value="AAA+ ATPASE DOMAIN-CONTAINING PROTEIN"/>
    <property type="match status" value="1"/>
</dbReference>
<evidence type="ECO:0000313" key="4">
    <source>
        <dbReference type="Proteomes" id="UP000030651"/>
    </source>
</evidence>
<dbReference type="AlphaFoldDB" id="W3XJQ9"/>
<dbReference type="InterPro" id="IPR056599">
    <property type="entry name" value="AAA_lid_fung"/>
</dbReference>
<dbReference type="CDD" id="cd19481">
    <property type="entry name" value="RecA-like_protease"/>
    <property type="match status" value="1"/>
</dbReference>
<dbReference type="RefSeq" id="XP_007826849.1">
    <property type="nucleotide sequence ID" value="XM_007828658.1"/>
</dbReference>
<dbReference type="OrthoDB" id="10042665at2759"/>
<feature type="compositionally biased region" description="Polar residues" evidence="1">
    <location>
        <begin position="99"/>
        <end position="122"/>
    </location>
</feature>
<proteinExistence type="predicted"/>
<dbReference type="InterPro" id="IPR027417">
    <property type="entry name" value="P-loop_NTPase"/>
</dbReference>
<reference evidence="4" key="1">
    <citation type="journal article" date="2015" name="BMC Genomics">
        <title>Genomic and transcriptomic analysis of the endophytic fungus Pestalotiopsis fici reveals its lifestyle and high potential for synthesis of natural products.</title>
        <authorList>
            <person name="Wang X."/>
            <person name="Zhang X."/>
            <person name="Liu L."/>
            <person name="Xiang M."/>
            <person name="Wang W."/>
            <person name="Sun X."/>
            <person name="Che Y."/>
            <person name="Guo L."/>
            <person name="Liu G."/>
            <person name="Guo L."/>
            <person name="Wang C."/>
            <person name="Yin W.B."/>
            <person name="Stadler M."/>
            <person name="Zhang X."/>
            <person name="Liu X."/>
        </authorList>
    </citation>
    <scope>NUCLEOTIDE SEQUENCE [LARGE SCALE GENOMIC DNA]</scope>
    <source>
        <strain evidence="4">W106-1 / CGMCC3.15140</strain>
    </source>
</reference>
<gene>
    <name evidence="3" type="ORF">PFICI_00077</name>
</gene>
<feature type="region of interest" description="Disordered" evidence="1">
    <location>
        <begin position="189"/>
        <end position="218"/>
    </location>
</feature>
<dbReference type="InParanoid" id="W3XJQ9"/>
<evidence type="ECO:0000259" key="2">
    <source>
        <dbReference type="SMART" id="SM00382"/>
    </source>
</evidence>
<evidence type="ECO:0000313" key="3">
    <source>
        <dbReference type="EMBL" id="ETS86249.1"/>
    </source>
</evidence>
<dbReference type="KEGG" id="pfy:PFICI_00077"/>
<dbReference type="PANTHER" id="PTHR46411">
    <property type="entry name" value="FAMILY ATPASE, PUTATIVE-RELATED"/>
    <property type="match status" value="1"/>
</dbReference>